<dbReference type="SUPFAM" id="SSF56112">
    <property type="entry name" value="Protein kinase-like (PK-like)"/>
    <property type="match status" value="1"/>
</dbReference>
<evidence type="ECO:0000256" key="6">
    <source>
        <dbReference type="ARBA" id="ARBA00016813"/>
    </source>
</evidence>
<comment type="similarity">
    <text evidence="4">Belongs to the protein kinase superfamily. CAMK Ser/Thr protein kinase family.</text>
</comment>
<dbReference type="GO" id="GO:0005737">
    <property type="term" value="C:cytoplasm"/>
    <property type="evidence" value="ECO:0007669"/>
    <property type="project" value="UniProtKB-SubCell"/>
</dbReference>
<evidence type="ECO:0000256" key="7">
    <source>
        <dbReference type="ARBA" id="ARBA00022490"/>
    </source>
</evidence>
<dbReference type="CDD" id="cd13974">
    <property type="entry name" value="STKc_SHIK"/>
    <property type="match status" value="1"/>
</dbReference>
<dbReference type="Proteomes" id="UP000440578">
    <property type="component" value="Unassembled WGS sequence"/>
</dbReference>
<comment type="catalytic activity">
    <reaction evidence="14">
        <text>L-threonyl-[protein] + ATP = O-phospho-L-threonyl-[protein] + ADP + H(+)</text>
        <dbReference type="Rhea" id="RHEA:46608"/>
        <dbReference type="Rhea" id="RHEA-COMP:11060"/>
        <dbReference type="Rhea" id="RHEA-COMP:11605"/>
        <dbReference type="ChEBI" id="CHEBI:15378"/>
        <dbReference type="ChEBI" id="CHEBI:30013"/>
        <dbReference type="ChEBI" id="CHEBI:30616"/>
        <dbReference type="ChEBI" id="CHEBI:61977"/>
        <dbReference type="ChEBI" id="CHEBI:456216"/>
        <dbReference type="EC" id="2.7.11.1"/>
    </reaction>
</comment>
<evidence type="ECO:0000256" key="14">
    <source>
        <dbReference type="ARBA" id="ARBA00047899"/>
    </source>
</evidence>
<protein>
    <recommendedName>
        <fullName evidence="6">Serine/threonine-protein kinase 40</fullName>
        <ecNumber evidence="5">2.7.11.1</ecNumber>
    </recommendedName>
</protein>
<evidence type="ECO:0000256" key="1">
    <source>
        <dbReference type="ARBA" id="ARBA00003412"/>
    </source>
</evidence>
<evidence type="ECO:0000256" key="3">
    <source>
        <dbReference type="ARBA" id="ARBA00004496"/>
    </source>
</evidence>
<evidence type="ECO:0000313" key="18">
    <source>
        <dbReference type="EMBL" id="KAF0298939.1"/>
    </source>
</evidence>
<evidence type="ECO:0000256" key="13">
    <source>
        <dbReference type="ARBA" id="ARBA00023242"/>
    </source>
</evidence>
<evidence type="ECO:0000256" key="5">
    <source>
        <dbReference type="ARBA" id="ARBA00012513"/>
    </source>
</evidence>
<keyword evidence="12" id="KW-0067">ATP-binding</keyword>
<dbReference type="GO" id="GO:0004674">
    <property type="term" value="F:protein serine/threonine kinase activity"/>
    <property type="evidence" value="ECO:0007669"/>
    <property type="project" value="UniProtKB-KW"/>
</dbReference>
<dbReference type="AlphaFoldDB" id="A0A6A4W132"/>
<dbReference type="InterPro" id="IPR024104">
    <property type="entry name" value="Tribbles/Ser_Thr_kinase_40"/>
</dbReference>
<keyword evidence="8" id="KW-0723">Serine/threonine-protein kinase</keyword>
<keyword evidence="13" id="KW-0539">Nucleus</keyword>
<evidence type="ECO:0000256" key="11">
    <source>
        <dbReference type="ARBA" id="ARBA00022777"/>
    </source>
</evidence>
<dbReference type="Gene3D" id="1.10.510.10">
    <property type="entry name" value="Transferase(Phosphotransferase) domain 1"/>
    <property type="match status" value="1"/>
</dbReference>
<reference evidence="18 19" key="1">
    <citation type="submission" date="2019-07" db="EMBL/GenBank/DDBJ databases">
        <title>Draft genome assembly of a fouling barnacle, Amphibalanus amphitrite (Darwin, 1854): The first reference genome for Thecostraca.</title>
        <authorList>
            <person name="Kim W."/>
        </authorList>
    </citation>
    <scope>NUCLEOTIDE SEQUENCE [LARGE SCALE GENOMIC DNA]</scope>
    <source>
        <strain evidence="18">SNU_AA5</strain>
        <tissue evidence="18">Soma without cirri and trophi</tissue>
    </source>
</reference>
<gene>
    <name evidence="18" type="primary">STK40</name>
    <name evidence="18" type="ORF">FJT64_003710</name>
</gene>
<dbReference type="InterPro" id="IPR008271">
    <property type="entry name" value="Ser/Thr_kinase_AS"/>
</dbReference>
<evidence type="ECO:0000256" key="4">
    <source>
        <dbReference type="ARBA" id="ARBA00006692"/>
    </source>
</evidence>
<accession>A0A6A4W132</accession>
<sequence length="456" mass="51375">MSLQSRKRSSSFCCSQVVPVVSPKKIRISEALEALKEKDESYPKPGTLVDMVRVKKVGPFILGPVLGNSPVKSIVHYLARQEKTDKFFTVKILSLKPPSEEKQDDRLGKMLLHTEYSLLTLLRGQQGVIQHHGLYKDIALEEVDTSRGTVYSGRAVQRVALVLDCLTPHDFSPSEHINLQHYVIRQKRLAEQEALLIFSHVVRVVAMLHKNNVVHRDLKLGNIVLNRRTKKVVLTNFCLGKHLLNEDDLVKDQRGSPAYISPDVLSGKPYLGKPSDMWALGVVLYTMLYGQFPFYNAAPQELFRKIKAADYVIPDDGRVSEPTTMLIRRLLLLDPRQRITADQVTEHYFGRHTNLLRMMHSMYPAPRELASDDQVVPQLASPPAAEQRRPPTPVAAAASSLETNVNQLQLMESKLFTVGAERPPTPTEPAPANPLMALSRHDVIEHIDRVLQRRAP</sequence>
<dbReference type="InterPro" id="IPR024236">
    <property type="entry name" value="Ser/Thr_kinase_40"/>
</dbReference>
<comment type="subcellular location">
    <subcellularLocation>
        <location evidence="3">Cytoplasm</location>
    </subcellularLocation>
    <subcellularLocation>
        <location evidence="2">Nucleus</location>
    </subcellularLocation>
</comment>
<evidence type="ECO:0000313" key="19">
    <source>
        <dbReference type="Proteomes" id="UP000440578"/>
    </source>
</evidence>
<proteinExistence type="inferred from homology"/>
<evidence type="ECO:0000256" key="9">
    <source>
        <dbReference type="ARBA" id="ARBA00022679"/>
    </source>
</evidence>
<dbReference type="OrthoDB" id="410920at2759"/>
<evidence type="ECO:0000256" key="2">
    <source>
        <dbReference type="ARBA" id="ARBA00004123"/>
    </source>
</evidence>
<organism evidence="18 19">
    <name type="scientific">Amphibalanus amphitrite</name>
    <name type="common">Striped barnacle</name>
    <name type="synonym">Balanus amphitrite</name>
    <dbReference type="NCBI Taxonomy" id="1232801"/>
    <lineage>
        <taxon>Eukaryota</taxon>
        <taxon>Metazoa</taxon>
        <taxon>Ecdysozoa</taxon>
        <taxon>Arthropoda</taxon>
        <taxon>Crustacea</taxon>
        <taxon>Multicrustacea</taxon>
        <taxon>Cirripedia</taxon>
        <taxon>Thoracica</taxon>
        <taxon>Thoracicalcarea</taxon>
        <taxon>Balanomorpha</taxon>
        <taxon>Balanoidea</taxon>
        <taxon>Balanidae</taxon>
        <taxon>Amphibalaninae</taxon>
        <taxon>Amphibalanus</taxon>
    </lineage>
</organism>
<keyword evidence="9" id="KW-0808">Transferase</keyword>
<feature type="domain" description="Protein kinase" evidence="17">
    <location>
        <begin position="60"/>
        <end position="350"/>
    </location>
</feature>
<evidence type="ECO:0000256" key="10">
    <source>
        <dbReference type="ARBA" id="ARBA00022741"/>
    </source>
</evidence>
<comment type="catalytic activity">
    <reaction evidence="15">
        <text>L-seryl-[protein] + ATP = O-phospho-L-seryl-[protein] + ADP + H(+)</text>
        <dbReference type="Rhea" id="RHEA:17989"/>
        <dbReference type="Rhea" id="RHEA-COMP:9863"/>
        <dbReference type="Rhea" id="RHEA-COMP:11604"/>
        <dbReference type="ChEBI" id="CHEBI:15378"/>
        <dbReference type="ChEBI" id="CHEBI:29999"/>
        <dbReference type="ChEBI" id="CHEBI:30616"/>
        <dbReference type="ChEBI" id="CHEBI:83421"/>
        <dbReference type="ChEBI" id="CHEBI:456216"/>
        <dbReference type="EC" id="2.7.11.1"/>
    </reaction>
</comment>
<dbReference type="InterPro" id="IPR011009">
    <property type="entry name" value="Kinase-like_dom_sf"/>
</dbReference>
<name>A0A6A4W132_AMPAM</name>
<evidence type="ECO:0000259" key="17">
    <source>
        <dbReference type="PROSITE" id="PS50011"/>
    </source>
</evidence>
<dbReference type="SMART" id="SM00220">
    <property type="entry name" value="S_TKc"/>
    <property type="match status" value="1"/>
</dbReference>
<evidence type="ECO:0000256" key="12">
    <source>
        <dbReference type="ARBA" id="ARBA00022840"/>
    </source>
</evidence>
<evidence type="ECO:0000256" key="8">
    <source>
        <dbReference type="ARBA" id="ARBA00022527"/>
    </source>
</evidence>
<keyword evidence="11 18" id="KW-0418">Kinase</keyword>
<dbReference type="GO" id="GO:0005524">
    <property type="term" value="F:ATP binding"/>
    <property type="evidence" value="ECO:0007669"/>
    <property type="project" value="UniProtKB-KW"/>
</dbReference>
<evidence type="ECO:0000256" key="16">
    <source>
        <dbReference type="SAM" id="MobiDB-lite"/>
    </source>
</evidence>
<keyword evidence="7" id="KW-0963">Cytoplasm</keyword>
<keyword evidence="10" id="KW-0547">Nucleotide-binding</keyword>
<dbReference type="InterPro" id="IPR000719">
    <property type="entry name" value="Prot_kinase_dom"/>
</dbReference>
<dbReference type="PROSITE" id="PS50011">
    <property type="entry name" value="PROTEIN_KINASE_DOM"/>
    <property type="match status" value="1"/>
</dbReference>
<evidence type="ECO:0000256" key="15">
    <source>
        <dbReference type="ARBA" id="ARBA00048679"/>
    </source>
</evidence>
<dbReference type="PANTHER" id="PTHR22961:SF16">
    <property type="entry name" value="SERINE_THREONINE-PROTEIN KINASE 40"/>
    <property type="match status" value="1"/>
</dbReference>
<comment type="function">
    <text evidence="1">May be a negative regulator of NF-kappa-B and p53-mediated gene transcription.</text>
</comment>
<dbReference type="GO" id="GO:0005634">
    <property type="term" value="C:nucleus"/>
    <property type="evidence" value="ECO:0007669"/>
    <property type="project" value="UniProtKB-SubCell"/>
</dbReference>
<dbReference type="PANTHER" id="PTHR22961">
    <property type="entry name" value="SER/THR PROTEIN KINASE-TRB"/>
    <property type="match status" value="1"/>
</dbReference>
<dbReference type="EMBL" id="VIIS01001400">
    <property type="protein sequence ID" value="KAF0298939.1"/>
    <property type="molecule type" value="Genomic_DNA"/>
</dbReference>
<dbReference type="Pfam" id="PF00069">
    <property type="entry name" value="Pkinase"/>
    <property type="match status" value="1"/>
</dbReference>
<dbReference type="PROSITE" id="PS00108">
    <property type="entry name" value="PROTEIN_KINASE_ST"/>
    <property type="match status" value="1"/>
</dbReference>
<comment type="caution">
    <text evidence="18">The sequence shown here is derived from an EMBL/GenBank/DDBJ whole genome shotgun (WGS) entry which is preliminary data.</text>
</comment>
<keyword evidence="19" id="KW-1185">Reference proteome</keyword>
<dbReference type="EC" id="2.7.11.1" evidence="5"/>
<feature type="region of interest" description="Disordered" evidence="16">
    <location>
        <begin position="371"/>
        <end position="393"/>
    </location>
</feature>